<reference evidence="1 2" key="1">
    <citation type="submission" date="2024-03" db="EMBL/GenBank/DDBJ databases">
        <authorList>
            <person name="Martinez-Hernandez J."/>
        </authorList>
    </citation>
    <scope>NUCLEOTIDE SEQUENCE [LARGE SCALE GENOMIC DNA]</scope>
</reference>
<dbReference type="AlphaFoldDB" id="A0AAV1WZF8"/>
<protein>
    <submittedName>
        <fullName evidence="1">Uncharacterized protein</fullName>
    </submittedName>
</protein>
<keyword evidence="2" id="KW-1185">Reference proteome</keyword>
<evidence type="ECO:0000313" key="2">
    <source>
        <dbReference type="Proteomes" id="UP001497480"/>
    </source>
</evidence>
<dbReference type="Proteomes" id="UP001497480">
    <property type="component" value="Unassembled WGS sequence"/>
</dbReference>
<sequence>MKKLKISTSNPSWSGLDKLIAINANAAVEVRFITLPNPFSPFPSSLLSSQYEYKEVSVTTRNPTCAFNKKLLRISHLHGFTNNINMDIMELTTL</sequence>
<comment type="caution">
    <text evidence="1">The sequence shown here is derived from an EMBL/GenBank/DDBJ whole genome shotgun (WGS) entry which is preliminary data.</text>
</comment>
<gene>
    <name evidence="1" type="ORF">LLUT_LOCUS15172</name>
</gene>
<organism evidence="1 2">
    <name type="scientific">Lupinus luteus</name>
    <name type="common">European yellow lupine</name>
    <dbReference type="NCBI Taxonomy" id="3873"/>
    <lineage>
        <taxon>Eukaryota</taxon>
        <taxon>Viridiplantae</taxon>
        <taxon>Streptophyta</taxon>
        <taxon>Embryophyta</taxon>
        <taxon>Tracheophyta</taxon>
        <taxon>Spermatophyta</taxon>
        <taxon>Magnoliopsida</taxon>
        <taxon>eudicotyledons</taxon>
        <taxon>Gunneridae</taxon>
        <taxon>Pentapetalae</taxon>
        <taxon>rosids</taxon>
        <taxon>fabids</taxon>
        <taxon>Fabales</taxon>
        <taxon>Fabaceae</taxon>
        <taxon>Papilionoideae</taxon>
        <taxon>50 kb inversion clade</taxon>
        <taxon>genistoids sensu lato</taxon>
        <taxon>core genistoids</taxon>
        <taxon>Genisteae</taxon>
        <taxon>Lupinus</taxon>
    </lineage>
</organism>
<proteinExistence type="predicted"/>
<evidence type="ECO:0000313" key="1">
    <source>
        <dbReference type="EMBL" id="CAL0314112.1"/>
    </source>
</evidence>
<dbReference type="EMBL" id="CAXHTB010000010">
    <property type="protein sequence ID" value="CAL0314112.1"/>
    <property type="molecule type" value="Genomic_DNA"/>
</dbReference>
<name>A0AAV1WZF8_LUPLU</name>
<accession>A0AAV1WZF8</accession>